<organism evidence="1">
    <name type="scientific">Prunus dulcis</name>
    <name type="common">Almond</name>
    <name type="synonym">Amygdalus dulcis</name>
    <dbReference type="NCBI Taxonomy" id="3755"/>
    <lineage>
        <taxon>Eukaryota</taxon>
        <taxon>Viridiplantae</taxon>
        <taxon>Streptophyta</taxon>
        <taxon>Embryophyta</taxon>
        <taxon>Tracheophyta</taxon>
        <taxon>Spermatophyta</taxon>
        <taxon>Magnoliopsida</taxon>
        <taxon>eudicotyledons</taxon>
        <taxon>Gunneridae</taxon>
        <taxon>Pentapetalae</taxon>
        <taxon>rosids</taxon>
        <taxon>fabids</taxon>
        <taxon>Rosales</taxon>
        <taxon>Rosaceae</taxon>
        <taxon>Amygdaloideae</taxon>
        <taxon>Amygdaleae</taxon>
        <taxon>Prunus</taxon>
    </lineage>
</organism>
<sequence>MYLIVALQLSGCRFDTLSNWNNDDGEAMGAAKHIVALQLSGCRFDTLSNWNNDDGEAMGAAKHVIVEFT</sequence>
<gene>
    <name evidence="1" type="ORF">Prudu_002326</name>
</gene>
<accession>A0A4Y1QQL9</accession>
<name>A0A4Y1QQL9_PRUDU</name>
<reference evidence="1" key="1">
    <citation type="journal article" date="2019" name="Science">
        <title>Mutation of a bHLH transcription factor allowed almond domestication.</title>
        <authorList>
            <person name="Sanchez-Perez R."/>
            <person name="Pavan S."/>
            <person name="Mazzeo R."/>
            <person name="Moldovan C."/>
            <person name="Aiese Cigliano R."/>
            <person name="Del Cueto J."/>
            <person name="Ricciardi F."/>
            <person name="Lotti C."/>
            <person name="Ricciardi L."/>
            <person name="Dicenta F."/>
            <person name="Lopez-Marques R.L."/>
            <person name="Lindberg Moller B."/>
        </authorList>
    </citation>
    <scope>NUCLEOTIDE SEQUENCE</scope>
</reference>
<proteinExistence type="predicted"/>
<dbReference type="AlphaFoldDB" id="A0A4Y1QQL9"/>
<evidence type="ECO:0000313" key="1">
    <source>
        <dbReference type="EMBL" id="BBG94118.1"/>
    </source>
</evidence>
<dbReference type="EMBL" id="AP019297">
    <property type="protein sequence ID" value="BBG94118.1"/>
    <property type="molecule type" value="Genomic_DNA"/>
</dbReference>
<protein>
    <submittedName>
        <fullName evidence="1">Transducin family protein / WD-40 repeat family protein</fullName>
    </submittedName>
</protein>